<gene>
    <name evidence="1" type="ORF">BOO71_0012361</name>
</gene>
<organism evidence="1 2">
    <name type="scientific">Deinococcus marmoris</name>
    <dbReference type="NCBI Taxonomy" id="249408"/>
    <lineage>
        <taxon>Bacteria</taxon>
        <taxon>Thermotogati</taxon>
        <taxon>Deinococcota</taxon>
        <taxon>Deinococci</taxon>
        <taxon>Deinococcales</taxon>
        <taxon>Deinococcaceae</taxon>
        <taxon>Deinococcus</taxon>
    </lineage>
</organism>
<sequence>MLPTRTPFLISWKLLFKELKRQTARIPPAICFLLSVV</sequence>
<evidence type="ECO:0000313" key="1">
    <source>
        <dbReference type="EMBL" id="OLV16256.1"/>
    </source>
</evidence>
<protein>
    <submittedName>
        <fullName evidence="1">Uncharacterized protein</fullName>
    </submittedName>
</protein>
<proteinExistence type="predicted"/>
<dbReference type="AlphaFoldDB" id="A0A1U7NTL6"/>
<evidence type="ECO:0000313" key="2">
    <source>
        <dbReference type="Proteomes" id="UP000186607"/>
    </source>
</evidence>
<keyword evidence="2" id="KW-1185">Reference proteome</keyword>
<reference evidence="1 2" key="1">
    <citation type="submission" date="2017-01" db="EMBL/GenBank/DDBJ databases">
        <title>Genome Analysis of Deinococcus marmoris KOPRI26562.</title>
        <authorList>
            <person name="Kim J.H."/>
            <person name="Oh H.-M."/>
        </authorList>
    </citation>
    <scope>NUCLEOTIDE SEQUENCE [LARGE SCALE GENOMIC DNA]</scope>
    <source>
        <strain evidence="1 2">KOPRI26562</strain>
    </source>
</reference>
<dbReference type="Proteomes" id="UP000186607">
    <property type="component" value="Unassembled WGS sequence"/>
</dbReference>
<dbReference type="EMBL" id="MSTI01000149">
    <property type="protein sequence ID" value="OLV16256.1"/>
    <property type="molecule type" value="Genomic_DNA"/>
</dbReference>
<name>A0A1U7NTL6_9DEIO</name>
<comment type="caution">
    <text evidence="1">The sequence shown here is derived from an EMBL/GenBank/DDBJ whole genome shotgun (WGS) entry which is preliminary data.</text>
</comment>
<accession>A0A1U7NTL6</accession>